<evidence type="ECO:0000256" key="1">
    <source>
        <dbReference type="SAM" id="MobiDB-lite"/>
    </source>
</evidence>
<dbReference type="RefSeq" id="XP_007943707.1">
    <property type="nucleotide sequence ID" value="XM_007945516.1"/>
</dbReference>
<dbReference type="PANTHER" id="PTHR37862">
    <property type="entry name" value="FANCONI ANEMIA CORE COMPLEX-ASSOCIATED PROTEIN 20"/>
    <property type="match status" value="1"/>
</dbReference>
<keyword evidence="3" id="KW-1185">Reference proteome</keyword>
<dbReference type="InterPro" id="IPR052689">
    <property type="entry name" value="FA_core_complex_assoc"/>
</dbReference>
<feature type="compositionally biased region" description="Basic and acidic residues" evidence="1">
    <location>
        <begin position="149"/>
        <end position="161"/>
    </location>
</feature>
<feature type="compositionally biased region" description="Basic residues" evidence="1">
    <location>
        <begin position="9"/>
        <end position="19"/>
    </location>
</feature>
<evidence type="ECO:0000313" key="3">
    <source>
        <dbReference type="Proteomes" id="UP000694850"/>
    </source>
</evidence>
<proteinExistence type="predicted"/>
<dbReference type="GO" id="GO:0043240">
    <property type="term" value="C:Fanconi anaemia nuclear complex"/>
    <property type="evidence" value="ECO:0007669"/>
    <property type="project" value="TreeGrafter"/>
</dbReference>
<feature type="domain" description="UBZ2-type" evidence="2">
    <location>
        <begin position="170"/>
        <end position="206"/>
    </location>
</feature>
<name>A0A8B7A8F1_ORYAF</name>
<gene>
    <name evidence="4" type="primary">FAAP20</name>
</gene>
<dbReference type="Pfam" id="PF15750">
    <property type="entry name" value="UBZ_FAAP20"/>
    <property type="match status" value="1"/>
</dbReference>
<accession>A0A8B7A8F1</accession>
<feature type="region of interest" description="Disordered" evidence="1">
    <location>
        <begin position="57"/>
        <end position="83"/>
    </location>
</feature>
<dbReference type="PROSITE" id="PS51906">
    <property type="entry name" value="ZF_UBZ2"/>
    <property type="match status" value="1"/>
</dbReference>
<dbReference type="Proteomes" id="UP000694850">
    <property type="component" value="Unplaced"/>
</dbReference>
<dbReference type="InterPro" id="IPR031491">
    <property type="entry name" value="FANCA_interact"/>
</dbReference>
<protein>
    <submittedName>
        <fullName evidence="4">Fanconi anemia core complex-associated protein 20</fullName>
    </submittedName>
</protein>
<sequence>MAAEAGGGRRSRLRLSRRRPPSEARPPSGRPWFLQEIENGSAEPWAELLRALHQDGDLATVPPPLPTFPPPESRLGPDHVAPPEDFTVGGQVFPWTPFPPAPRCDARSYHLNWGARGLPGSPTLSPFHRPEPEPHRTPSVKEPPSQPLEEEKPLSMEEEKLLSGKEVPALGCCPMCQLDFSTKLSQLDIDAHLAQCLAESTDDVVW</sequence>
<dbReference type="PANTHER" id="PTHR37862:SF1">
    <property type="entry name" value="FANCONI ANEMIA CORE COMPLEX-ASSOCIATED PROTEIN 20"/>
    <property type="match status" value="1"/>
</dbReference>
<feature type="region of interest" description="Disordered" evidence="1">
    <location>
        <begin position="120"/>
        <end position="161"/>
    </location>
</feature>
<dbReference type="AlphaFoldDB" id="A0A8B7A8F1"/>
<reference evidence="4" key="1">
    <citation type="submission" date="2025-08" db="UniProtKB">
        <authorList>
            <consortium name="RefSeq"/>
        </authorList>
    </citation>
    <scope>IDENTIFICATION</scope>
</reference>
<dbReference type="GO" id="GO:0006974">
    <property type="term" value="P:DNA damage response"/>
    <property type="evidence" value="ECO:0007669"/>
    <property type="project" value="TreeGrafter"/>
</dbReference>
<dbReference type="OrthoDB" id="10063431at2759"/>
<organism evidence="3 4">
    <name type="scientific">Orycteropus afer afer</name>
    <dbReference type="NCBI Taxonomy" id="1230840"/>
    <lineage>
        <taxon>Eukaryota</taxon>
        <taxon>Metazoa</taxon>
        <taxon>Chordata</taxon>
        <taxon>Craniata</taxon>
        <taxon>Vertebrata</taxon>
        <taxon>Euteleostomi</taxon>
        <taxon>Mammalia</taxon>
        <taxon>Eutheria</taxon>
        <taxon>Afrotheria</taxon>
        <taxon>Tubulidentata</taxon>
        <taxon>Orycteropodidae</taxon>
        <taxon>Orycteropus</taxon>
    </lineage>
</organism>
<evidence type="ECO:0000313" key="4">
    <source>
        <dbReference type="RefSeq" id="XP_007943707.1"/>
    </source>
</evidence>
<dbReference type="GO" id="GO:0043130">
    <property type="term" value="F:ubiquitin binding"/>
    <property type="evidence" value="ECO:0007669"/>
    <property type="project" value="InterPro"/>
</dbReference>
<dbReference type="GO" id="GO:0070530">
    <property type="term" value="F:K63-linked polyubiquitin modification-dependent protein binding"/>
    <property type="evidence" value="ECO:0007669"/>
    <property type="project" value="TreeGrafter"/>
</dbReference>
<dbReference type="Pfam" id="PF15751">
    <property type="entry name" value="FANCA_interact"/>
    <property type="match status" value="1"/>
</dbReference>
<dbReference type="InterPro" id="IPR031490">
    <property type="entry name" value="UBZ2_FAAP20"/>
</dbReference>
<feature type="region of interest" description="Disordered" evidence="1">
    <location>
        <begin position="1"/>
        <end position="32"/>
    </location>
</feature>
<feature type="compositionally biased region" description="Pro residues" evidence="1">
    <location>
        <begin position="61"/>
        <end position="72"/>
    </location>
</feature>
<evidence type="ECO:0000259" key="2">
    <source>
        <dbReference type="PROSITE" id="PS51906"/>
    </source>
</evidence>